<reference evidence="1" key="2">
    <citation type="journal article" date="2015" name="Fish Shellfish Immunol.">
        <title>Early steps in the European eel (Anguilla anguilla)-Vibrio vulnificus interaction in the gills: Role of the RtxA13 toxin.</title>
        <authorList>
            <person name="Callol A."/>
            <person name="Pajuelo D."/>
            <person name="Ebbesson L."/>
            <person name="Teles M."/>
            <person name="MacKenzie S."/>
            <person name="Amaro C."/>
        </authorList>
    </citation>
    <scope>NUCLEOTIDE SEQUENCE</scope>
</reference>
<dbReference type="EMBL" id="GBXM01067967">
    <property type="protein sequence ID" value="JAH40610.1"/>
    <property type="molecule type" value="Transcribed_RNA"/>
</dbReference>
<dbReference type="AlphaFoldDB" id="A0A0E9SIU7"/>
<proteinExistence type="predicted"/>
<name>A0A0E9SIU7_ANGAN</name>
<evidence type="ECO:0000313" key="1">
    <source>
        <dbReference type="EMBL" id="JAH40610.1"/>
    </source>
</evidence>
<organism evidence="1">
    <name type="scientific">Anguilla anguilla</name>
    <name type="common">European freshwater eel</name>
    <name type="synonym">Muraena anguilla</name>
    <dbReference type="NCBI Taxonomy" id="7936"/>
    <lineage>
        <taxon>Eukaryota</taxon>
        <taxon>Metazoa</taxon>
        <taxon>Chordata</taxon>
        <taxon>Craniata</taxon>
        <taxon>Vertebrata</taxon>
        <taxon>Euteleostomi</taxon>
        <taxon>Actinopterygii</taxon>
        <taxon>Neopterygii</taxon>
        <taxon>Teleostei</taxon>
        <taxon>Anguilliformes</taxon>
        <taxon>Anguillidae</taxon>
        <taxon>Anguilla</taxon>
    </lineage>
</organism>
<reference evidence="1" key="1">
    <citation type="submission" date="2014-11" db="EMBL/GenBank/DDBJ databases">
        <authorList>
            <person name="Amaro Gonzalez C."/>
        </authorList>
    </citation>
    <scope>NUCLEOTIDE SEQUENCE</scope>
</reference>
<sequence>MPMLSLFHQRRCTLSTCSL</sequence>
<protein>
    <submittedName>
        <fullName evidence="1">Uncharacterized protein</fullName>
    </submittedName>
</protein>
<accession>A0A0E9SIU7</accession>